<dbReference type="CDD" id="cd21789">
    <property type="entry name" value="Rad21_Rec8_M_SpRec8p-like"/>
    <property type="match status" value="1"/>
</dbReference>
<dbReference type="PANTHER" id="PTHR12585:SF70">
    <property type="entry name" value="RAD21_REC8 N TERMINAL DOMAIN PROTEIN (AFU_ORTHOLOGUE AFUA_6G02900)"/>
    <property type="match status" value="1"/>
</dbReference>
<feature type="compositionally biased region" description="Low complexity" evidence="3">
    <location>
        <begin position="157"/>
        <end position="172"/>
    </location>
</feature>
<comment type="subcellular location">
    <subcellularLocation>
        <location evidence="1">Nucleus</location>
    </subcellularLocation>
</comment>
<dbReference type="RefSeq" id="XP_066633495.1">
    <property type="nucleotide sequence ID" value="XM_066775614.1"/>
</dbReference>
<evidence type="ECO:0000256" key="3">
    <source>
        <dbReference type="SAM" id="MobiDB-lite"/>
    </source>
</evidence>
<comment type="caution">
    <text evidence="5">The sequence shown here is derived from an EMBL/GenBank/DDBJ whole genome shotgun (WGS) entry which is preliminary data.</text>
</comment>
<dbReference type="Pfam" id="PF04825">
    <property type="entry name" value="Rad21_Rec8_N"/>
    <property type="match status" value="1"/>
</dbReference>
<proteinExistence type="predicted"/>
<gene>
    <name evidence="5" type="primary">rec8</name>
    <name evidence="5" type="ORF">SLS55_004155</name>
</gene>
<feature type="domain" description="Rad21/Rec8-like protein N-terminal" evidence="4">
    <location>
        <begin position="23"/>
        <end position="125"/>
    </location>
</feature>
<organism evidence="5 6">
    <name type="scientific">Diplodia seriata</name>
    <dbReference type="NCBI Taxonomy" id="420778"/>
    <lineage>
        <taxon>Eukaryota</taxon>
        <taxon>Fungi</taxon>
        <taxon>Dikarya</taxon>
        <taxon>Ascomycota</taxon>
        <taxon>Pezizomycotina</taxon>
        <taxon>Dothideomycetes</taxon>
        <taxon>Dothideomycetes incertae sedis</taxon>
        <taxon>Botryosphaeriales</taxon>
        <taxon>Botryosphaeriaceae</taxon>
        <taxon>Diplodia</taxon>
    </lineage>
</organism>
<evidence type="ECO:0000259" key="4">
    <source>
        <dbReference type="Pfam" id="PF04825"/>
    </source>
</evidence>
<feature type="region of interest" description="Disordered" evidence="3">
    <location>
        <begin position="456"/>
        <end position="525"/>
    </location>
</feature>
<evidence type="ECO:0000256" key="1">
    <source>
        <dbReference type="ARBA" id="ARBA00004123"/>
    </source>
</evidence>
<protein>
    <submittedName>
        <fullName evidence="5">R8 protein</fullName>
    </submittedName>
</protein>
<evidence type="ECO:0000313" key="6">
    <source>
        <dbReference type="Proteomes" id="UP001430584"/>
    </source>
</evidence>
<dbReference type="Proteomes" id="UP001430584">
    <property type="component" value="Unassembled WGS sequence"/>
</dbReference>
<feature type="region of interest" description="Disordered" evidence="3">
    <location>
        <begin position="322"/>
        <end position="353"/>
    </location>
</feature>
<name>A0ABR3CLC3_9PEZI</name>
<dbReference type="PANTHER" id="PTHR12585">
    <property type="entry name" value="SCC1 / RAD21 FAMILY MEMBER"/>
    <property type="match status" value="1"/>
</dbReference>
<dbReference type="InterPro" id="IPR023093">
    <property type="entry name" value="ScpA-like_C"/>
</dbReference>
<keyword evidence="6" id="KW-1185">Reference proteome</keyword>
<keyword evidence="2" id="KW-0539">Nucleus</keyword>
<dbReference type="EMBL" id="JAJVCZ030000004">
    <property type="protein sequence ID" value="KAL0260466.1"/>
    <property type="molecule type" value="Genomic_DNA"/>
</dbReference>
<feature type="region of interest" description="Disordered" evidence="3">
    <location>
        <begin position="157"/>
        <end position="187"/>
    </location>
</feature>
<evidence type="ECO:0000256" key="2">
    <source>
        <dbReference type="ARBA" id="ARBA00023242"/>
    </source>
</evidence>
<dbReference type="InterPro" id="IPR006910">
    <property type="entry name" value="Rad21_Rec8_N"/>
</dbReference>
<sequence length="742" mass="79747">MFYSHEGELAFGVLVEIPLTDATVLTSRKYGVATVWLVATLGSKSTTTKKVTRKAILNVDVPKACETILEPEVPLALRLQSSLLYGVTRVYSQQCSYVLADAQSTQNNIRAALVTVTKNIELDPEVGRTRPDQLVLEDDPSYLPDFALAPLDLDGSDLEPPSLTRSSSLSSLRHSRSPRRSISLEDQNRGSVFGIQVPSSDSGGFSGIGGFVVPGDEGPGTRVPGGSVLNVEEEGFEPGVDFGFDEEGNLVEHASADKLHRTPLSGTRPGLLGRGVVFPSSSAASARVRQEHEEAQQLGPGYDEQMDINIPIGDDDELDLLPEDEPFPSAHGRLSSASEHRENEEEAIESSSVIQAPIRRQPKRRIIPMDETMELRNADLAGWMNGYVDNMLEVKKQKHANNAKMLAKRNAEYWVLGLGLGGVGAIVGNTGLAGPLDQFRGDALLLSLGIVRKGAKKKRAHQSADEQDKSDGDGRRVRPRSEEEEVGRGDTDMEDGGPVNVDEEEHDVEAAREAQSEQEERDLSQMFPWNVTASVRNSSLAPSARRALGFGGSGISTSAGGSIGGQLSSIGRRGRWISESPLHGRGRHHNLEPLPSSEADELGDDTLGDLGGGVAVGEDDEFEMDGAAAAVDTQTTTESQVARTAFAKEMENFGMFIFDSLKQKEDDAAAAAAEGSQSVESINEILFEDILPPHSTSSIVAAQGFMHLLTLSSLGRVSTRQDEPFGEIGLSLPYADEAKSVQ</sequence>
<accession>A0ABR3CLC3</accession>
<feature type="compositionally biased region" description="Basic and acidic residues" evidence="3">
    <location>
        <begin position="462"/>
        <end position="491"/>
    </location>
</feature>
<evidence type="ECO:0000313" key="5">
    <source>
        <dbReference type="EMBL" id="KAL0260466.1"/>
    </source>
</evidence>
<reference evidence="5 6" key="1">
    <citation type="submission" date="2024-02" db="EMBL/GenBank/DDBJ databases">
        <title>De novo assembly and annotation of 12 fungi associated with fruit tree decline syndrome in Ontario, Canada.</title>
        <authorList>
            <person name="Sulman M."/>
            <person name="Ellouze W."/>
            <person name="Ilyukhin E."/>
        </authorList>
    </citation>
    <scope>NUCLEOTIDE SEQUENCE [LARGE SCALE GENOMIC DNA]</scope>
    <source>
        <strain evidence="5 6">FDS-637</strain>
    </source>
</reference>
<dbReference type="Gene3D" id="1.10.10.580">
    <property type="entry name" value="Structural maintenance of chromosome 1. Chain E"/>
    <property type="match status" value="1"/>
</dbReference>
<feature type="region of interest" description="Disordered" evidence="3">
    <location>
        <begin position="578"/>
        <end position="604"/>
    </location>
</feature>
<dbReference type="InterPro" id="IPR039781">
    <property type="entry name" value="Rad21/Rec8-like"/>
</dbReference>
<dbReference type="GeneID" id="92008240"/>